<proteinExistence type="predicted"/>
<dbReference type="EMBL" id="KV427613">
    <property type="protein sequence ID" value="KZT08895.1"/>
    <property type="molecule type" value="Genomic_DNA"/>
</dbReference>
<organism evidence="1 2">
    <name type="scientific">Laetiporus sulphureus 93-53</name>
    <dbReference type="NCBI Taxonomy" id="1314785"/>
    <lineage>
        <taxon>Eukaryota</taxon>
        <taxon>Fungi</taxon>
        <taxon>Dikarya</taxon>
        <taxon>Basidiomycota</taxon>
        <taxon>Agaricomycotina</taxon>
        <taxon>Agaricomycetes</taxon>
        <taxon>Polyporales</taxon>
        <taxon>Laetiporus</taxon>
    </lineage>
</organism>
<protein>
    <submittedName>
        <fullName evidence="1">Uncharacterized protein</fullName>
    </submittedName>
</protein>
<dbReference type="OrthoDB" id="2802474at2759"/>
<dbReference type="AlphaFoldDB" id="A0A165FFK0"/>
<accession>A0A165FFK0</accession>
<name>A0A165FFK0_9APHY</name>
<gene>
    <name evidence="1" type="ORF">LAESUDRAFT_647966</name>
</gene>
<sequence>MFAVAKFASTCHSFSCNCNFISPCHRKRNINDFTIVVDMSTLQWHLQAMHKHEYYKWCEKNTFNSKLPSDVAARKAKILESHISQGTLEGHPAGHTILYSDKAFKSAAIQWLVETDQPISAFQHQAFEDLINIASHTKEAVKIPKRASTR</sequence>
<dbReference type="RefSeq" id="XP_040766635.1">
    <property type="nucleotide sequence ID" value="XM_040904081.1"/>
</dbReference>
<dbReference type="Proteomes" id="UP000076871">
    <property type="component" value="Unassembled WGS sequence"/>
</dbReference>
<evidence type="ECO:0000313" key="1">
    <source>
        <dbReference type="EMBL" id="KZT08895.1"/>
    </source>
</evidence>
<reference evidence="1 2" key="1">
    <citation type="journal article" date="2016" name="Mol. Biol. Evol.">
        <title>Comparative Genomics of Early-Diverging Mushroom-Forming Fungi Provides Insights into the Origins of Lignocellulose Decay Capabilities.</title>
        <authorList>
            <person name="Nagy L.G."/>
            <person name="Riley R."/>
            <person name="Tritt A."/>
            <person name="Adam C."/>
            <person name="Daum C."/>
            <person name="Floudas D."/>
            <person name="Sun H."/>
            <person name="Yadav J.S."/>
            <person name="Pangilinan J."/>
            <person name="Larsson K.H."/>
            <person name="Matsuura K."/>
            <person name="Barry K."/>
            <person name="Labutti K."/>
            <person name="Kuo R."/>
            <person name="Ohm R.A."/>
            <person name="Bhattacharya S.S."/>
            <person name="Shirouzu T."/>
            <person name="Yoshinaga Y."/>
            <person name="Martin F.M."/>
            <person name="Grigoriev I.V."/>
            <person name="Hibbett D.S."/>
        </authorList>
    </citation>
    <scope>NUCLEOTIDE SEQUENCE [LARGE SCALE GENOMIC DNA]</scope>
    <source>
        <strain evidence="1 2">93-53</strain>
    </source>
</reference>
<dbReference type="InParanoid" id="A0A165FFK0"/>
<keyword evidence="2" id="KW-1185">Reference proteome</keyword>
<evidence type="ECO:0000313" key="2">
    <source>
        <dbReference type="Proteomes" id="UP000076871"/>
    </source>
</evidence>
<dbReference type="GeneID" id="63821111"/>